<sequence>MKIKEAEEKTGLTRKAIRYYESNGLIHPARSEENGYKDYDEETIRSLVLIRKLRLLGFSISQVRQYLSGEEPDCLLKKRILEEQRTLCRTKQTIRLLEKMEKGEDLEALDVEALLLGDALTQTRRILSCNLVFAMANLCSFLVITAILILQMTRHPTFTLPPSLLMVQCSLTAILGIWKSRLKKKALERGAFLRIVMPAEAAVLFLLCAFTFAVAGQMILSRIWLIQNAVLQPGGGPAEAAAVALQGLCLLLYAALDLAMVILPFTSAMRSQAEFTTWRRPTCRRPHRPGSQGH</sequence>
<accession>A0A921I0L2</accession>
<comment type="caution">
    <text evidence="6">The sequence shown here is derived from an EMBL/GenBank/DDBJ whole genome shotgun (WGS) entry which is preliminary data.</text>
</comment>
<feature type="transmembrane region" description="Helical" evidence="4">
    <location>
        <begin position="240"/>
        <end position="263"/>
    </location>
</feature>
<evidence type="ECO:0000313" key="7">
    <source>
        <dbReference type="Proteomes" id="UP000769156"/>
    </source>
</evidence>
<evidence type="ECO:0000259" key="5">
    <source>
        <dbReference type="PROSITE" id="PS50937"/>
    </source>
</evidence>
<dbReference type="InterPro" id="IPR047057">
    <property type="entry name" value="MerR_fam"/>
</dbReference>
<gene>
    <name evidence="6" type="ORF">K8V82_02130</name>
</gene>
<evidence type="ECO:0000256" key="2">
    <source>
        <dbReference type="ARBA" id="ARBA00023125"/>
    </source>
</evidence>
<dbReference type="Gene3D" id="1.10.1660.10">
    <property type="match status" value="1"/>
</dbReference>
<evidence type="ECO:0000313" key="6">
    <source>
        <dbReference type="EMBL" id="HJF93572.1"/>
    </source>
</evidence>
<reference evidence="6" key="2">
    <citation type="submission" date="2021-09" db="EMBL/GenBank/DDBJ databases">
        <authorList>
            <person name="Gilroy R."/>
        </authorList>
    </citation>
    <scope>NUCLEOTIDE SEQUENCE</scope>
    <source>
        <strain evidence="6">ChiSjej5B23-16112</strain>
    </source>
</reference>
<dbReference type="SMART" id="SM00422">
    <property type="entry name" value="HTH_MERR"/>
    <property type="match status" value="1"/>
</dbReference>
<keyword evidence="4" id="KW-0472">Membrane</keyword>
<organism evidence="6 7">
    <name type="scientific">Lachnoclostridium phocaeense</name>
    <dbReference type="NCBI Taxonomy" id="1871021"/>
    <lineage>
        <taxon>Bacteria</taxon>
        <taxon>Bacillati</taxon>
        <taxon>Bacillota</taxon>
        <taxon>Clostridia</taxon>
        <taxon>Lachnospirales</taxon>
        <taxon>Lachnospiraceae</taxon>
    </lineage>
</organism>
<dbReference type="GO" id="GO:0003677">
    <property type="term" value="F:DNA binding"/>
    <property type="evidence" value="ECO:0007669"/>
    <property type="project" value="UniProtKB-KW"/>
</dbReference>
<dbReference type="EMBL" id="DYVY01000039">
    <property type="protein sequence ID" value="HJF93572.1"/>
    <property type="molecule type" value="Genomic_DNA"/>
</dbReference>
<dbReference type="CDD" id="cd00592">
    <property type="entry name" value="HTH_MerR-like"/>
    <property type="match status" value="1"/>
</dbReference>
<feature type="transmembrane region" description="Helical" evidence="4">
    <location>
        <begin position="158"/>
        <end position="178"/>
    </location>
</feature>
<dbReference type="PROSITE" id="PS50937">
    <property type="entry name" value="HTH_MERR_2"/>
    <property type="match status" value="1"/>
</dbReference>
<keyword evidence="3" id="KW-0804">Transcription</keyword>
<reference evidence="6" key="1">
    <citation type="journal article" date="2021" name="PeerJ">
        <title>Extensive microbial diversity within the chicken gut microbiome revealed by metagenomics and culture.</title>
        <authorList>
            <person name="Gilroy R."/>
            <person name="Ravi A."/>
            <person name="Getino M."/>
            <person name="Pursley I."/>
            <person name="Horton D.L."/>
            <person name="Alikhan N.F."/>
            <person name="Baker D."/>
            <person name="Gharbi K."/>
            <person name="Hall N."/>
            <person name="Watson M."/>
            <person name="Adriaenssens E.M."/>
            <person name="Foster-Nyarko E."/>
            <person name="Jarju S."/>
            <person name="Secka A."/>
            <person name="Antonio M."/>
            <person name="Oren A."/>
            <person name="Chaudhuri R.R."/>
            <person name="La Ragione R."/>
            <person name="Hildebrand F."/>
            <person name="Pallen M.J."/>
        </authorList>
    </citation>
    <scope>NUCLEOTIDE SEQUENCE</scope>
    <source>
        <strain evidence="6">ChiSjej5B23-16112</strain>
    </source>
</reference>
<protein>
    <submittedName>
        <fullName evidence="6">MerR family transcriptional regulator</fullName>
    </submittedName>
</protein>
<dbReference type="InterPro" id="IPR009061">
    <property type="entry name" value="DNA-bd_dom_put_sf"/>
</dbReference>
<name>A0A921I0L2_9FIRM</name>
<dbReference type="SUPFAM" id="SSF46955">
    <property type="entry name" value="Putative DNA-binding domain"/>
    <property type="match status" value="1"/>
</dbReference>
<dbReference type="AlphaFoldDB" id="A0A921I0L2"/>
<dbReference type="GO" id="GO:0003700">
    <property type="term" value="F:DNA-binding transcription factor activity"/>
    <property type="evidence" value="ECO:0007669"/>
    <property type="project" value="InterPro"/>
</dbReference>
<keyword evidence="1" id="KW-0805">Transcription regulation</keyword>
<dbReference type="Pfam" id="PF13411">
    <property type="entry name" value="MerR_1"/>
    <property type="match status" value="1"/>
</dbReference>
<keyword evidence="4" id="KW-0812">Transmembrane</keyword>
<feature type="transmembrane region" description="Helical" evidence="4">
    <location>
        <begin position="199"/>
        <end position="220"/>
    </location>
</feature>
<keyword evidence="4" id="KW-1133">Transmembrane helix</keyword>
<evidence type="ECO:0000256" key="1">
    <source>
        <dbReference type="ARBA" id="ARBA00023015"/>
    </source>
</evidence>
<evidence type="ECO:0000256" key="4">
    <source>
        <dbReference type="SAM" id="Phobius"/>
    </source>
</evidence>
<keyword evidence="2" id="KW-0238">DNA-binding</keyword>
<feature type="domain" description="HTH merR-type" evidence="5">
    <location>
        <begin position="1"/>
        <end position="69"/>
    </location>
</feature>
<evidence type="ECO:0000256" key="3">
    <source>
        <dbReference type="ARBA" id="ARBA00023163"/>
    </source>
</evidence>
<dbReference type="InterPro" id="IPR000551">
    <property type="entry name" value="MerR-type_HTH_dom"/>
</dbReference>
<feature type="transmembrane region" description="Helical" evidence="4">
    <location>
        <begin position="131"/>
        <end position="152"/>
    </location>
</feature>
<proteinExistence type="predicted"/>
<dbReference type="PANTHER" id="PTHR30204">
    <property type="entry name" value="REDOX-CYCLING DRUG-SENSING TRANSCRIPTIONAL ACTIVATOR SOXR"/>
    <property type="match status" value="1"/>
</dbReference>
<dbReference type="PANTHER" id="PTHR30204:SF94">
    <property type="entry name" value="HEAVY METAL-DEPENDENT TRANSCRIPTIONAL REGULATOR HI_0293-RELATED"/>
    <property type="match status" value="1"/>
</dbReference>
<dbReference type="Proteomes" id="UP000769156">
    <property type="component" value="Unassembled WGS sequence"/>
</dbReference>